<proteinExistence type="predicted"/>
<protein>
    <submittedName>
        <fullName evidence="1">Uncharacterized protein</fullName>
    </submittedName>
</protein>
<gene>
    <name evidence="1" type="ORF">DPEC_G00281300</name>
</gene>
<accession>A0ACC2FN85</accession>
<reference evidence="1" key="1">
    <citation type="submission" date="2021-05" db="EMBL/GenBank/DDBJ databases">
        <authorList>
            <person name="Pan Q."/>
            <person name="Jouanno E."/>
            <person name="Zahm M."/>
            <person name="Klopp C."/>
            <person name="Cabau C."/>
            <person name="Louis A."/>
            <person name="Berthelot C."/>
            <person name="Parey E."/>
            <person name="Roest Crollius H."/>
            <person name="Montfort J."/>
            <person name="Robinson-Rechavi M."/>
            <person name="Bouchez O."/>
            <person name="Lampietro C."/>
            <person name="Lopez Roques C."/>
            <person name="Donnadieu C."/>
            <person name="Postlethwait J."/>
            <person name="Bobe J."/>
            <person name="Dillon D."/>
            <person name="Chandos A."/>
            <person name="von Hippel F."/>
            <person name="Guiguen Y."/>
        </authorList>
    </citation>
    <scope>NUCLEOTIDE SEQUENCE</scope>
    <source>
        <strain evidence="1">YG-Jan2019</strain>
    </source>
</reference>
<name>A0ACC2FN85_DALPE</name>
<sequence>MASFLVAWCQPAHIIGSSGSTEDRERPRLNFTGVETNRSCGIQSRAETGIFVVLRPPEPKVGLLQQNFPL</sequence>
<evidence type="ECO:0000313" key="1">
    <source>
        <dbReference type="EMBL" id="KAJ7992690.1"/>
    </source>
</evidence>
<dbReference type="EMBL" id="CM055752">
    <property type="protein sequence ID" value="KAJ7992690.1"/>
    <property type="molecule type" value="Genomic_DNA"/>
</dbReference>
<dbReference type="Proteomes" id="UP001157502">
    <property type="component" value="Chromosome 25"/>
</dbReference>
<comment type="caution">
    <text evidence="1">The sequence shown here is derived from an EMBL/GenBank/DDBJ whole genome shotgun (WGS) entry which is preliminary data.</text>
</comment>
<keyword evidence="2" id="KW-1185">Reference proteome</keyword>
<organism evidence="1 2">
    <name type="scientific">Dallia pectoralis</name>
    <name type="common">Alaska blackfish</name>
    <dbReference type="NCBI Taxonomy" id="75939"/>
    <lineage>
        <taxon>Eukaryota</taxon>
        <taxon>Metazoa</taxon>
        <taxon>Chordata</taxon>
        <taxon>Craniata</taxon>
        <taxon>Vertebrata</taxon>
        <taxon>Euteleostomi</taxon>
        <taxon>Actinopterygii</taxon>
        <taxon>Neopterygii</taxon>
        <taxon>Teleostei</taxon>
        <taxon>Protacanthopterygii</taxon>
        <taxon>Esociformes</taxon>
        <taxon>Umbridae</taxon>
        <taxon>Dallia</taxon>
    </lineage>
</organism>
<evidence type="ECO:0000313" key="2">
    <source>
        <dbReference type="Proteomes" id="UP001157502"/>
    </source>
</evidence>